<keyword evidence="1 4" id="KW-0378">Hydrolase</keyword>
<feature type="domain" description="AB hydrolase-1" evidence="3">
    <location>
        <begin position="33"/>
        <end position="249"/>
    </location>
</feature>
<organism evidence="4 5">
    <name type="scientific">Quercus suber</name>
    <name type="common">Cork oak</name>
    <dbReference type="NCBI Taxonomy" id="58331"/>
    <lineage>
        <taxon>Eukaryota</taxon>
        <taxon>Viridiplantae</taxon>
        <taxon>Streptophyta</taxon>
        <taxon>Embryophyta</taxon>
        <taxon>Tracheophyta</taxon>
        <taxon>Spermatophyta</taxon>
        <taxon>Magnoliopsida</taxon>
        <taxon>eudicotyledons</taxon>
        <taxon>Gunneridae</taxon>
        <taxon>Pentapetalae</taxon>
        <taxon>rosids</taxon>
        <taxon>fabids</taxon>
        <taxon>Fagales</taxon>
        <taxon>Fagaceae</taxon>
        <taxon>Quercus</taxon>
    </lineage>
</organism>
<keyword evidence="5" id="KW-1185">Reference proteome</keyword>
<evidence type="ECO:0000256" key="1">
    <source>
        <dbReference type="ARBA" id="ARBA00022801"/>
    </source>
</evidence>
<dbReference type="Pfam" id="PF00561">
    <property type="entry name" value="Abhydrolase_1"/>
    <property type="match status" value="1"/>
</dbReference>
<proteinExistence type="inferred from homology"/>
<reference evidence="4 5" key="1">
    <citation type="journal article" date="2018" name="Sci. Data">
        <title>The draft genome sequence of cork oak.</title>
        <authorList>
            <person name="Ramos A.M."/>
            <person name="Usie A."/>
            <person name="Barbosa P."/>
            <person name="Barros P.M."/>
            <person name="Capote T."/>
            <person name="Chaves I."/>
            <person name="Simoes F."/>
            <person name="Abreu I."/>
            <person name="Carrasquinho I."/>
            <person name="Faro C."/>
            <person name="Guimaraes J.B."/>
            <person name="Mendonca D."/>
            <person name="Nobrega F."/>
            <person name="Rodrigues L."/>
            <person name="Saibo N.J.M."/>
            <person name="Varela M.C."/>
            <person name="Egas C."/>
            <person name="Matos J."/>
            <person name="Miguel C.M."/>
            <person name="Oliveira M.M."/>
            <person name="Ricardo C.P."/>
            <person name="Goncalves S."/>
        </authorList>
    </citation>
    <scope>NUCLEOTIDE SEQUENCE [LARGE SCALE GENOMIC DNA]</scope>
    <source>
        <strain evidence="5">cv. HL8</strain>
    </source>
</reference>
<gene>
    <name evidence="4" type="primary">EPHX2_0</name>
    <name evidence="4" type="ORF">CFP56_006369</name>
</gene>
<evidence type="ECO:0000313" key="5">
    <source>
        <dbReference type="Proteomes" id="UP000237347"/>
    </source>
</evidence>
<dbReference type="PRINTS" id="PR00412">
    <property type="entry name" value="EPOXHYDRLASE"/>
</dbReference>
<dbReference type="InterPro" id="IPR000073">
    <property type="entry name" value="AB_hydrolase_1"/>
</dbReference>
<dbReference type="Gene3D" id="3.40.50.1820">
    <property type="entry name" value="alpha/beta hydrolase"/>
    <property type="match status" value="1"/>
</dbReference>
<accession>A0AAW0L856</accession>
<evidence type="ECO:0000259" key="3">
    <source>
        <dbReference type="Pfam" id="PF00561"/>
    </source>
</evidence>
<protein>
    <submittedName>
        <fullName evidence="4">Bifunctional epoxide hydrolase 2</fullName>
    </submittedName>
</protein>
<dbReference type="GO" id="GO:0016787">
    <property type="term" value="F:hydrolase activity"/>
    <property type="evidence" value="ECO:0007669"/>
    <property type="project" value="UniProtKB-KW"/>
</dbReference>
<dbReference type="EMBL" id="PKMF04000138">
    <property type="protein sequence ID" value="KAK7847597.1"/>
    <property type="molecule type" value="Genomic_DNA"/>
</dbReference>
<name>A0AAW0L856_QUESU</name>
<comment type="similarity">
    <text evidence="2">Belongs to the AB hydrolase superfamily. Epoxide hydrolase family.</text>
</comment>
<evidence type="ECO:0000313" key="4">
    <source>
        <dbReference type="EMBL" id="KAK7847597.1"/>
    </source>
</evidence>
<evidence type="ECO:0000256" key="2">
    <source>
        <dbReference type="ARBA" id="ARBA00038334"/>
    </source>
</evidence>
<dbReference type="Proteomes" id="UP000237347">
    <property type="component" value="Unassembled WGS sequence"/>
</dbReference>
<dbReference type="SUPFAM" id="SSF53474">
    <property type="entry name" value="alpha/beta-Hydrolases"/>
    <property type="match status" value="1"/>
</dbReference>
<comment type="caution">
    <text evidence="4">The sequence shown here is derived from an EMBL/GenBank/DDBJ whole genome shotgun (WGS) entry which is preliminary data.</text>
</comment>
<dbReference type="AlphaFoldDB" id="A0AAW0L856"/>
<dbReference type="InterPro" id="IPR029058">
    <property type="entry name" value="AB_hydrolase_fold"/>
</dbReference>
<dbReference type="PRINTS" id="PR00111">
    <property type="entry name" value="ABHYDROLASE"/>
</dbReference>
<dbReference type="InterPro" id="IPR000639">
    <property type="entry name" value="Epox_hydrolase-like"/>
</dbReference>
<sequence>MEISTTSSTSFVDVGGLKLHVAEIGTGPNVAFFLHGFPEIWYSWRHQMIALAKAGFRAIAPDHRGYGLSDPPPQPDKASFAEILTDLLNLLDALQIAKVFLVAKDFGARPAYLFAVLHPERVLGVVTIGSPYMPKRSTFLKYLPEEPGQAEADFRRLDAKTIVSNIYILFSRSEIPMAAENQEIMDLVDSSTPLPPWFTEEDLATYGALYEKSGFQTALQVPYRSLGEDFNTTDPIVKVPVLLIRGGRDYSCKFPGMEDYINSGMKEFIPDLEIEFLPEGTHFVQEQSPDEVNQLILTFLAKNV</sequence>
<dbReference type="PANTHER" id="PTHR43329">
    <property type="entry name" value="EPOXIDE HYDROLASE"/>
    <property type="match status" value="1"/>
</dbReference>